<proteinExistence type="predicted"/>
<evidence type="ECO:0000313" key="2">
    <source>
        <dbReference type="EMBL" id="QMV43037.1"/>
    </source>
</evidence>
<feature type="signal peptide" evidence="1">
    <location>
        <begin position="1"/>
        <end position="25"/>
    </location>
</feature>
<dbReference type="AlphaFoldDB" id="A0A7G5C1F3"/>
<keyword evidence="1" id="KW-0732">Signal</keyword>
<dbReference type="EMBL" id="CP041969">
    <property type="protein sequence ID" value="QMV43037.1"/>
    <property type="molecule type" value="Genomic_DNA"/>
</dbReference>
<reference evidence="2 3" key="1">
    <citation type="submission" date="2019-07" db="EMBL/GenBank/DDBJ databases">
        <authorList>
            <person name="Kim J.K."/>
            <person name="Cheong H.-M."/>
            <person name="Choi Y."/>
            <person name="Hwang K.J."/>
            <person name="Lee S."/>
            <person name="Choi C."/>
        </authorList>
    </citation>
    <scope>NUCLEOTIDE SEQUENCE [LARGE SCALE GENOMIC DNA]</scope>
    <source>
        <strain evidence="2 3">KS 22</strain>
    </source>
</reference>
<feature type="chain" id="PRO_5029020578" evidence="1">
    <location>
        <begin position="26"/>
        <end position="308"/>
    </location>
</feature>
<accession>A0A7G5C1F3</accession>
<dbReference type="KEGG" id="cchl:FPL14_18995"/>
<sequence length="308" mass="33360">MKKKIAMIGAGVVAGSVLLMSSVYAGIGSTPGYDTYKSAIKNTAAVENATKQVNLSVEDNGKTLFEVDSTLKSGKEDLTGSAAITLRSGGTEQGIQIYSQNGKEIIKTSGSDVYRIVESGDEEREWAKESHDRKKLHDPEFAKEAEKVIDSLVGNLKQAVTLKEEGAAKEVSLQLERSQIPAIVNAIGSLIVREGGREHGKEHQLDSEDTFGVDVQRLADALPKLTDEIKIDALRMDADVNADNVITNHAVEIRISGKDSQGIAHQVAVKLDLILSEFNRSIPDTVDLAGKKVETVKPHEMFNRGHRS</sequence>
<dbReference type="RefSeq" id="WP_182299268.1">
    <property type="nucleotide sequence ID" value="NZ_CP041969.1"/>
</dbReference>
<organism evidence="2 3">
    <name type="scientific">Cohnella cholangitidis</name>
    <dbReference type="NCBI Taxonomy" id="2598458"/>
    <lineage>
        <taxon>Bacteria</taxon>
        <taxon>Bacillati</taxon>
        <taxon>Bacillota</taxon>
        <taxon>Bacilli</taxon>
        <taxon>Bacillales</taxon>
        <taxon>Paenibacillaceae</taxon>
        <taxon>Cohnella</taxon>
    </lineage>
</organism>
<keyword evidence="3" id="KW-1185">Reference proteome</keyword>
<name>A0A7G5C1F3_9BACL</name>
<dbReference type="Proteomes" id="UP000515679">
    <property type="component" value="Chromosome"/>
</dbReference>
<gene>
    <name evidence="2" type="ORF">FPL14_18995</name>
</gene>
<protein>
    <submittedName>
        <fullName evidence="2">Uncharacterized protein</fullName>
    </submittedName>
</protein>
<evidence type="ECO:0000313" key="3">
    <source>
        <dbReference type="Proteomes" id="UP000515679"/>
    </source>
</evidence>
<evidence type="ECO:0000256" key="1">
    <source>
        <dbReference type="SAM" id="SignalP"/>
    </source>
</evidence>